<dbReference type="InterPro" id="IPR025241">
    <property type="entry name" value="DUF4190"/>
</dbReference>
<organism evidence="4 5">
    <name type="scientific">Actinopolyspora biskrensis</name>
    <dbReference type="NCBI Taxonomy" id="1470178"/>
    <lineage>
        <taxon>Bacteria</taxon>
        <taxon>Bacillati</taxon>
        <taxon>Actinomycetota</taxon>
        <taxon>Actinomycetes</taxon>
        <taxon>Actinopolysporales</taxon>
        <taxon>Actinopolysporaceae</taxon>
        <taxon>Actinopolyspora</taxon>
    </lineage>
</organism>
<keyword evidence="2" id="KW-0812">Transmembrane</keyword>
<protein>
    <recommendedName>
        <fullName evidence="3">DUF4190 domain-containing protein</fullName>
    </recommendedName>
</protein>
<dbReference type="Proteomes" id="UP000548304">
    <property type="component" value="Unassembled WGS sequence"/>
</dbReference>
<sequence length="150" mass="15419">MTNPYGPGPHDPPSNSGGFPQPPQSSYGGGLQYPGYQPGRQYPSNQNFYIGYGGVQPPNNGLAIASMVLSLVSVLTMCFWGLGSLLALLGVIFGHVARGQIRRDGTSGDGMAMAGLVIGYCLLGLALLGVTLLVIGLSLPFMVGGAATTM</sequence>
<dbReference type="EMBL" id="JACBYW010000005">
    <property type="protein sequence ID" value="NYH79794.1"/>
    <property type="molecule type" value="Genomic_DNA"/>
</dbReference>
<comment type="caution">
    <text evidence="4">The sequence shown here is derived from an EMBL/GenBank/DDBJ whole genome shotgun (WGS) entry which is preliminary data.</text>
</comment>
<keyword evidence="2" id="KW-1133">Transmembrane helix</keyword>
<evidence type="ECO:0000256" key="1">
    <source>
        <dbReference type="SAM" id="MobiDB-lite"/>
    </source>
</evidence>
<feature type="region of interest" description="Disordered" evidence="1">
    <location>
        <begin position="1"/>
        <end position="27"/>
    </location>
</feature>
<evidence type="ECO:0000256" key="2">
    <source>
        <dbReference type="SAM" id="Phobius"/>
    </source>
</evidence>
<accession>A0A852YXG3</accession>
<reference evidence="4 5" key="1">
    <citation type="submission" date="2020-07" db="EMBL/GenBank/DDBJ databases">
        <title>Genomic Encyclopedia of Type Strains, Phase III (KMG-III): the genomes of soil and plant-associated and newly described type strains.</title>
        <authorList>
            <person name="Whitman W."/>
        </authorList>
    </citation>
    <scope>NUCLEOTIDE SEQUENCE [LARGE SCALE GENOMIC DNA]</scope>
    <source>
        <strain evidence="4 5">CECT 8576</strain>
    </source>
</reference>
<gene>
    <name evidence="4" type="ORF">FHR84_003132</name>
</gene>
<name>A0A852YXG3_9ACTN</name>
<dbReference type="Pfam" id="PF13828">
    <property type="entry name" value="DUF4190"/>
    <property type="match status" value="1"/>
</dbReference>
<dbReference type="AlphaFoldDB" id="A0A852YXG3"/>
<evidence type="ECO:0000259" key="3">
    <source>
        <dbReference type="Pfam" id="PF13828"/>
    </source>
</evidence>
<feature type="domain" description="DUF4190" evidence="3">
    <location>
        <begin position="62"/>
        <end position="128"/>
    </location>
</feature>
<proteinExistence type="predicted"/>
<evidence type="ECO:0000313" key="5">
    <source>
        <dbReference type="Proteomes" id="UP000548304"/>
    </source>
</evidence>
<dbReference type="RefSeq" id="WP_179536158.1">
    <property type="nucleotide sequence ID" value="NZ_JACBYW010000005.1"/>
</dbReference>
<feature type="transmembrane region" description="Helical" evidence="2">
    <location>
        <begin position="114"/>
        <end position="143"/>
    </location>
</feature>
<feature type="transmembrane region" description="Helical" evidence="2">
    <location>
        <begin position="62"/>
        <end position="93"/>
    </location>
</feature>
<keyword evidence="2" id="KW-0472">Membrane</keyword>
<feature type="compositionally biased region" description="Pro residues" evidence="1">
    <location>
        <begin position="1"/>
        <end position="12"/>
    </location>
</feature>
<keyword evidence="5" id="KW-1185">Reference proteome</keyword>
<evidence type="ECO:0000313" key="4">
    <source>
        <dbReference type="EMBL" id="NYH79794.1"/>
    </source>
</evidence>